<name>A0AAI8YGU2_9PEZI</name>
<evidence type="ECO:0000313" key="3">
    <source>
        <dbReference type="EMBL" id="CAJ2506764.1"/>
    </source>
</evidence>
<keyword evidence="2" id="KW-0732">Signal</keyword>
<organism evidence="3 4">
    <name type="scientific">Anthostomella pinea</name>
    <dbReference type="NCBI Taxonomy" id="933095"/>
    <lineage>
        <taxon>Eukaryota</taxon>
        <taxon>Fungi</taxon>
        <taxon>Dikarya</taxon>
        <taxon>Ascomycota</taxon>
        <taxon>Pezizomycotina</taxon>
        <taxon>Sordariomycetes</taxon>
        <taxon>Xylariomycetidae</taxon>
        <taxon>Xylariales</taxon>
        <taxon>Xylariaceae</taxon>
        <taxon>Anthostomella</taxon>
    </lineage>
</organism>
<evidence type="ECO:0000313" key="4">
    <source>
        <dbReference type="Proteomes" id="UP001295740"/>
    </source>
</evidence>
<evidence type="ECO:0000256" key="1">
    <source>
        <dbReference type="SAM" id="MobiDB-lite"/>
    </source>
</evidence>
<evidence type="ECO:0000256" key="2">
    <source>
        <dbReference type="SAM" id="SignalP"/>
    </source>
</evidence>
<feature type="compositionally biased region" description="Gly residues" evidence="1">
    <location>
        <begin position="89"/>
        <end position="103"/>
    </location>
</feature>
<proteinExistence type="predicted"/>
<feature type="region of interest" description="Disordered" evidence="1">
    <location>
        <begin position="83"/>
        <end position="117"/>
    </location>
</feature>
<dbReference type="EMBL" id="CAUWAG010000010">
    <property type="protein sequence ID" value="CAJ2506764.1"/>
    <property type="molecule type" value="Genomic_DNA"/>
</dbReference>
<dbReference type="Proteomes" id="UP001295740">
    <property type="component" value="Unassembled WGS sequence"/>
</dbReference>
<keyword evidence="4" id="KW-1185">Reference proteome</keyword>
<gene>
    <name evidence="3" type="ORF">KHLLAP_LOCUS7232</name>
</gene>
<reference evidence="3" key="1">
    <citation type="submission" date="2023-10" db="EMBL/GenBank/DDBJ databases">
        <authorList>
            <person name="Hackl T."/>
        </authorList>
    </citation>
    <scope>NUCLEOTIDE SEQUENCE</scope>
</reference>
<comment type="caution">
    <text evidence="3">The sequence shown here is derived from an EMBL/GenBank/DDBJ whole genome shotgun (WGS) entry which is preliminary data.</text>
</comment>
<dbReference type="AlphaFoldDB" id="A0AAI8YGU2"/>
<feature type="signal peptide" evidence="2">
    <location>
        <begin position="1"/>
        <end position="19"/>
    </location>
</feature>
<feature type="chain" id="PRO_5042472914" evidence="2">
    <location>
        <begin position="20"/>
        <end position="130"/>
    </location>
</feature>
<accession>A0AAI8YGU2</accession>
<sequence>MCLYILLTPLCAHAPTLLAGPSCPRVWAELNRIHGAEAWRTAEARASLPFEWPDACLPREGNVRVVPTGRWCGWECRNSHSLGMEEGATGQGSDGDGGVGAGGVSTTEGRMGVPGARYGVERPGVGWREG</sequence>
<protein>
    <submittedName>
        <fullName evidence="3">Uu.00g079500.m01.CDS01</fullName>
    </submittedName>
</protein>